<feature type="compositionally biased region" description="Polar residues" evidence="3">
    <location>
        <begin position="1242"/>
        <end position="1253"/>
    </location>
</feature>
<evidence type="ECO:0000256" key="2">
    <source>
        <dbReference type="ARBA" id="ARBA00023242"/>
    </source>
</evidence>
<feature type="region of interest" description="Disordered" evidence="3">
    <location>
        <begin position="1"/>
        <end position="27"/>
    </location>
</feature>
<keyword evidence="6" id="KW-1185">Reference proteome</keyword>
<dbReference type="PANTHER" id="PTHR13052:SF0">
    <property type="entry name" value="DNA-BINDING PROTEIN-LIKE"/>
    <property type="match status" value="1"/>
</dbReference>
<evidence type="ECO:0000259" key="4">
    <source>
        <dbReference type="PROSITE" id="PS51916"/>
    </source>
</evidence>
<feature type="compositionally biased region" description="Acidic residues" evidence="3">
    <location>
        <begin position="482"/>
        <end position="494"/>
    </location>
</feature>
<dbReference type="PROSITE" id="PS51916">
    <property type="entry name" value="DEUBAD"/>
    <property type="match status" value="1"/>
</dbReference>
<feature type="region of interest" description="Disordered" evidence="3">
    <location>
        <begin position="1230"/>
        <end position="1270"/>
    </location>
</feature>
<feature type="compositionally biased region" description="Basic and acidic residues" evidence="3">
    <location>
        <begin position="1190"/>
        <end position="1205"/>
    </location>
</feature>
<dbReference type="CDD" id="cd21865">
    <property type="entry name" value="DEUBAD_NFRKB"/>
    <property type="match status" value="1"/>
</dbReference>
<feature type="region of interest" description="Disordered" evidence="3">
    <location>
        <begin position="796"/>
        <end position="821"/>
    </location>
</feature>
<dbReference type="InterPro" id="IPR057748">
    <property type="entry name" value="NFRKB_WH_2"/>
</dbReference>
<dbReference type="Proteomes" id="UP001454036">
    <property type="component" value="Unassembled WGS sequence"/>
</dbReference>
<evidence type="ECO:0000256" key="3">
    <source>
        <dbReference type="SAM" id="MobiDB-lite"/>
    </source>
</evidence>
<dbReference type="InterPro" id="IPR024867">
    <property type="entry name" value="NFRKB"/>
</dbReference>
<feature type="compositionally biased region" description="Polar residues" evidence="3">
    <location>
        <begin position="1178"/>
        <end position="1189"/>
    </location>
</feature>
<name>A0AAV3R5E4_LITER</name>
<feature type="compositionally biased region" description="Acidic residues" evidence="3">
    <location>
        <begin position="13"/>
        <end position="22"/>
    </location>
</feature>
<feature type="compositionally biased region" description="Acidic residues" evidence="3">
    <location>
        <begin position="1230"/>
        <end position="1240"/>
    </location>
</feature>
<dbReference type="PANTHER" id="PTHR13052">
    <property type="entry name" value="NFRKB-RELATED"/>
    <property type="match status" value="1"/>
</dbReference>
<sequence>MSSGDDFKQPSCADDDDDDFDDHDSGAGSDDFDLLELGDAGEEFCQYGDQTCSIPYELYELPGLDDILSLDVWNEVLSEEERFTLTRYLPDMDHEMFLWTLKELFTGSNLHFGNPLNKLYELLKGGLCEPRVALYQQGLNFFQKHQYYHLLRKHQNSMVSSLCQMRDAWTSCKGYSIEEKLQVLSIMKSQKSLMNEKIEELRSESSDRESGDVLWGKRIKDWKLEQMIDRHGTNSTVDSHSKKVALESTAQKTAKGLHSKRNKKAGYNHGATVQMQDQFMNNEEVEELFPVSIKRHQNFSPVGPIYKAGSTNMGKKHEGLFRERFTESFEYGRKKSVNQLSDIEVLTSKPSGVRIPHEYGRKVKYIDQFDAEDQMLFGEGNNSNLLMKGYQMDPTAMSDPFSVGRAHGDSVTAEPPDEYDEWNMKRKQGRTGRKSSVVNDRLFPVEYQAHPLLDKFRASSAHNGERGVDRIGVSSFSRNDETESDSSEQIEENGDVNPSMRSKWAYGSLISDKKAGLNYKKAKFPKKGEQSNLHGYDGRSNNSRKIDDHNVHLGMRKFGHSGMRVESKGDKLDVRFLNSPSSGNFDANSLFGSGRLSGHDDWQQMSRLGYMQGDYDDTIHEYIDPRSNSVLYSLEGEYHLHPGSSARDSKVGTRMGQKGQVVESLSDSRFEMSDAQLIGCNSAKKRKVKSDVTYMDEQHDNEYHSSDKQLLQLNTDISKKRGKRKLEIGNETLEKEICEPPVAEMGVGDVELDSKPQKKPFILITPTVHTGFSFSVIHLLSAVRIAMTTLLPEDSLDASNHHDKIDGKPVEKDGKDLNTEGTSEVGALADCSASKPAPSAQDNVPSLTLQEIVNRVRSNPGDPCILETQEPLQDLVRGVLKIFSSKTAPLGAKGWKPLVLYERTSKRWTWSSPVNQNLTDEAVEEVTSPEAWGLPYKILVKLVDAFANWLKHGQETLQQIGSLPTPPLSLLEYSLDDKERFKDLKAQKSLSTISLSSEEVRSYFRKEEVLRYSIPDRAFTYTASDGKKSIVAPLRRCGGKPTSKARDHFMLKRDRPPHVTILCLVRDAAARLPGSIGTRADVSTLIRDSQYIVEDVSDAQVNQVVSGALDRLHYERDPCVQFDGERKLWVYLHREREEEDFDDDGTSSTKKWKRQRKEATDPDQAVTVAYPDSREQTQLELSSDPNVETQHMDEDKGPVPISHDDGKSHVNIETEHMNEDKEADIVSYDDGEKDVEEENVENSHLSDQGSLHISTPVVGGFPGLNHTQESTLLCQENSTNDDFDDEPSRTDPQ</sequence>
<accession>A0AAV3R5E4</accession>
<comment type="subcellular location">
    <subcellularLocation>
        <location evidence="1">Nucleus</location>
    </subcellularLocation>
</comment>
<feature type="region of interest" description="Disordered" evidence="3">
    <location>
        <begin position="405"/>
        <end position="435"/>
    </location>
</feature>
<reference evidence="5 6" key="1">
    <citation type="submission" date="2024-01" db="EMBL/GenBank/DDBJ databases">
        <title>The complete chloroplast genome sequence of Lithospermum erythrorhizon: insights into the phylogenetic relationship among Boraginaceae species and the maternal lineages of purple gromwells.</title>
        <authorList>
            <person name="Okada T."/>
            <person name="Watanabe K."/>
        </authorList>
    </citation>
    <scope>NUCLEOTIDE SEQUENCE [LARGE SCALE GENOMIC DNA]</scope>
</reference>
<gene>
    <name evidence="5" type="ORF">LIER_24691</name>
</gene>
<dbReference type="GO" id="GO:0031011">
    <property type="term" value="C:Ino80 complex"/>
    <property type="evidence" value="ECO:0007669"/>
    <property type="project" value="InterPro"/>
</dbReference>
<feature type="domain" description="DEUBAD" evidence="4">
    <location>
        <begin position="55"/>
        <end position="168"/>
    </location>
</feature>
<evidence type="ECO:0000313" key="6">
    <source>
        <dbReference type="Proteomes" id="UP001454036"/>
    </source>
</evidence>
<evidence type="ECO:0000256" key="1">
    <source>
        <dbReference type="ARBA" id="ARBA00004123"/>
    </source>
</evidence>
<feature type="compositionally biased region" description="Basic and acidic residues" evidence="3">
    <location>
        <begin position="799"/>
        <end position="818"/>
    </location>
</feature>
<dbReference type="InterPro" id="IPR044867">
    <property type="entry name" value="DEUBAD_dom"/>
</dbReference>
<comment type="caution">
    <text evidence="5">The sequence shown here is derived from an EMBL/GenBank/DDBJ whole genome shotgun (WGS) entry which is preliminary data.</text>
</comment>
<evidence type="ECO:0000313" key="5">
    <source>
        <dbReference type="EMBL" id="GAA0170436.1"/>
    </source>
</evidence>
<organism evidence="5 6">
    <name type="scientific">Lithospermum erythrorhizon</name>
    <name type="common">Purple gromwell</name>
    <name type="synonym">Lithospermum officinale var. erythrorhizon</name>
    <dbReference type="NCBI Taxonomy" id="34254"/>
    <lineage>
        <taxon>Eukaryota</taxon>
        <taxon>Viridiplantae</taxon>
        <taxon>Streptophyta</taxon>
        <taxon>Embryophyta</taxon>
        <taxon>Tracheophyta</taxon>
        <taxon>Spermatophyta</taxon>
        <taxon>Magnoliopsida</taxon>
        <taxon>eudicotyledons</taxon>
        <taxon>Gunneridae</taxon>
        <taxon>Pentapetalae</taxon>
        <taxon>asterids</taxon>
        <taxon>lamiids</taxon>
        <taxon>Boraginales</taxon>
        <taxon>Boraginaceae</taxon>
        <taxon>Boraginoideae</taxon>
        <taxon>Lithospermeae</taxon>
        <taxon>Lithospermum</taxon>
    </lineage>
</organism>
<dbReference type="EMBL" id="BAABME010007241">
    <property type="protein sequence ID" value="GAA0170436.1"/>
    <property type="molecule type" value="Genomic_DNA"/>
</dbReference>
<feature type="region of interest" description="Disordered" evidence="3">
    <location>
        <begin position="466"/>
        <end position="498"/>
    </location>
</feature>
<feature type="region of interest" description="Disordered" evidence="3">
    <location>
        <begin position="1138"/>
        <end position="1205"/>
    </location>
</feature>
<keyword evidence="2" id="KW-0539">Nucleus</keyword>
<proteinExistence type="predicted"/>
<protein>
    <submittedName>
        <fullName evidence="5">Chromatin/chromatin-binding, or -regulatory protein</fullName>
    </submittedName>
</protein>
<dbReference type="Pfam" id="PF25793">
    <property type="entry name" value="WHD_2nd_NFRKB"/>
    <property type="match status" value="1"/>
</dbReference>
<feature type="region of interest" description="Disordered" evidence="3">
    <location>
        <begin position="525"/>
        <end position="547"/>
    </location>
</feature>